<dbReference type="PANTHER" id="PTHR30290">
    <property type="entry name" value="PERIPLASMIC BINDING COMPONENT OF ABC TRANSPORTER"/>
    <property type="match status" value="1"/>
</dbReference>
<dbReference type="InterPro" id="IPR000914">
    <property type="entry name" value="SBP_5_dom"/>
</dbReference>
<dbReference type="PIRSF" id="PIRSF002741">
    <property type="entry name" value="MppA"/>
    <property type="match status" value="1"/>
</dbReference>
<evidence type="ECO:0000256" key="1">
    <source>
        <dbReference type="ARBA" id="ARBA00022729"/>
    </source>
</evidence>
<sequence>MRLKSFSESLLPMLKVIFVCCLFLPVLAQAVPAMGMGYEPKYSSNFQHFDYVNADAPKQGELIMMGLGTFDSLNPYLLKGISAGGLGLLVFESLLEKSMDEPFSEYGLIADDFYLADDELSVTFHINPLAKFSNNESITADDIKYSFDTLVSKAAHPQFRVYYADVKSATVIDSQTVRFDFKNKNRELHMIVGEIPIFSRRWGEGESFDKLSDIKPIASGPYLVESYQRGKSIKYIKNPDYWAKALPVRKGMFNFEKISYKYYKDSTIALEAFKAGEFDFFFENYSKRWARSHNGAHYDSGKIVKTELTHKNNAGMQGFAFNTRRDKFKDVRVRRALSLAFDFEWANDKLFYNQYVRAGSYFSNSELAAQGLPEGKELVLLEKYRDQLSEEVFTKYWQPATTLAPSSLRKNLVHARDLLAGAGWTIQDGVLKNEQGEVFLLDILLVQNGFDRIIAPYAHNLKKLGIETSYRKVDSSLYKRRLDTFEFDMVVTSFSSSVSPGNELMNMFHSRSADIKGSNNLPGITNPVIDALVLSIIQAQDREEVVVASRALDRVLVTGEYLVPNWYINVHRVAYWDKFGIPATQPLYYDPITWLLKAWWIEETVH</sequence>
<keyword evidence="1" id="KW-0732">Signal</keyword>
<dbReference type="GO" id="GO:0042884">
    <property type="term" value="P:microcin transport"/>
    <property type="evidence" value="ECO:0007669"/>
    <property type="project" value="TreeGrafter"/>
</dbReference>
<dbReference type="SUPFAM" id="SSF53850">
    <property type="entry name" value="Periplasmic binding protein-like II"/>
    <property type="match status" value="1"/>
</dbReference>
<dbReference type="InterPro" id="IPR030678">
    <property type="entry name" value="Peptide/Ni-bd"/>
</dbReference>
<gene>
    <name evidence="3" type="ORF">MNBD_GAMMA05-1351</name>
</gene>
<dbReference type="AlphaFoldDB" id="A0A3B0WGB7"/>
<evidence type="ECO:0000313" key="3">
    <source>
        <dbReference type="EMBL" id="VAW50322.1"/>
    </source>
</evidence>
<name>A0A3B0WGB7_9ZZZZ</name>
<dbReference type="EMBL" id="UOFE01000002">
    <property type="protein sequence ID" value="VAW50322.1"/>
    <property type="molecule type" value="Genomic_DNA"/>
</dbReference>
<accession>A0A3B0WGB7</accession>
<dbReference type="Gene3D" id="3.10.105.10">
    <property type="entry name" value="Dipeptide-binding Protein, Domain 3"/>
    <property type="match status" value="1"/>
</dbReference>
<protein>
    <submittedName>
        <fullName evidence="3">ABC transporter, substrate-binding protein (Cluster 5, nickel/peptides/opines)</fullName>
    </submittedName>
</protein>
<dbReference type="CDD" id="cd08497">
    <property type="entry name" value="MbnE-like"/>
    <property type="match status" value="1"/>
</dbReference>
<dbReference type="GO" id="GO:0043190">
    <property type="term" value="C:ATP-binding cassette (ABC) transporter complex"/>
    <property type="evidence" value="ECO:0007669"/>
    <property type="project" value="InterPro"/>
</dbReference>
<dbReference type="GO" id="GO:0030288">
    <property type="term" value="C:outer membrane-bounded periplasmic space"/>
    <property type="evidence" value="ECO:0007669"/>
    <property type="project" value="TreeGrafter"/>
</dbReference>
<dbReference type="GO" id="GO:1904680">
    <property type="term" value="F:peptide transmembrane transporter activity"/>
    <property type="evidence" value="ECO:0007669"/>
    <property type="project" value="TreeGrafter"/>
</dbReference>
<dbReference type="PANTHER" id="PTHR30290:SF64">
    <property type="entry name" value="ABC TRANSPORTER PERIPLASMIC BINDING PROTEIN"/>
    <property type="match status" value="1"/>
</dbReference>
<organism evidence="3">
    <name type="scientific">hydrothermal vent metagenome</name>
    <dbReference type="NCBI Taxonomy" id="652676"/>
    <lineage>
        <taxon>unclassified sequences</taxon>
        <taxon>metagenomes</taxon>
        <taxon>ecological metagenomes</taxon>
    </lineage>
</organism>
<dbReference type="Pfam" id="PF00496">
    <property type="entry name" value="SBP_bac_5"/>
    <property type="match status" value="1"/>
</dbReference>
<reference evidence="3" key="1">
    <citation type="submission" date="2018-06" db="EMBL/GenBank/DDBJ databases">
        <authorList>
            <person name="Zhirakovskaya E."/>
        </authorList>
    </citation>
    <scope>NUCLEOTIDE SEQUENCE</scope>
</reference>
<dbReference type="GO" id="GO:0015833">
    <property type="term" value="P:peptide transport"/>
    <property type="evidence" value="ECO:0007669"/>
    <property type="project" value="TreeGrafter"/>
</dbReference>
<evidence type="ECO:0000259" key="2">
    <source>
        <dbReference type="Pfam" id="PF00496"/>
    </source>
</evidence>
<feature type="domain" description="Solute-binding protein family 5" evidence="2">
    <location>
        <begin position="108"/>
        <end position="510"/>
    </location>
</feature>
<dbReference type="InterPro" id="IPR039424">
    <property type="entry name" value="SBP_5"/>
</dbReference>
<dbReference type="Gene3D" id="3.40.190.10">
    <property type="entry name" value="Periplasmic binding protein-like II"/>
    <property type="match status" value="1"/>
</dbReference>
<proteinExistence type="predicted"/>